<evidence type="ECO:0000256" key="2">
    <source>
        <dbReference type="ARBA" id="ARBA00022692"/>
    </source>
</evidence>
<dbReference type="InterPro" id="IPR050524">
    <property type="entry name" value="APC_YAT"/>
</dbReference>
<name>A0A9Q9AZE0_9PEZI</name>
<keyword evidence="4 5" id="KW-0472">Membrane</keyword>
<dbReference type="OrthoDB" id="10062876at2759"/>
<dbReference type="GO" id="GO:0015171">
    <property type="term" value="F:amino acid transmembrane transporter activity"/>
    <property type="evidence" value="ECO:0007669"/>
    <property type="project" value="TreeGrafter"/>
</dbReference>
<feature type="transmembrane region" description="Helical" evidence="5">
    <location>
        <begin position="236"/>
        <end position="254"/>
    </location>
</feature>
<evidence type="ECO:0000259" key="6">
    <source>
        <dbReference type="Pfam" id="PF00324"/>
    </source>
</evidence>
<evidence type="ECO:0000313" key="7">
    <source>
        <dbReference type="EMBL" id="USW54531.1"/>
    </source>
</evidence>
<evidence type="ECO:0000256" key="5">
    <source>
        <dbReference type="SAM" id="Phobius"/>
    </source>
</evidence>
<dbReference type="Pfam" id="PF00324">
    <property type="entry name" value="AA_permease"/>
    <property type="match status" value="1"/>
</dbReference>
<dbReference type="Proteomes" id="UP001056384">
    <property type="component" value="Chromosome 6"/>
</dbReference>
<feature type="transmembrane region" description="Helical" evidence="5">
    <location>
        <begin position="187"/>
        <end position="204"/>
    </location>
</feature>
<evidence type="ECO:0000256" key="4">
    <source>
        <dbReference type="ARBA" id="ARBA00023136"/>
    </source>
</evidence>
<protein>
    <submittedName>
        <fullName evidence="7">Amino acid permease/ SLC12A domain-containing protein</fullName>
    </submittedName>
</protein>
<feature type="domain" description="Amino acid permease/ SLC12A" evidence="6">
    <location>
        <begin position="45"/>
        <end position="509"/>
    </location>
</feature>
<dbReference type="GO" id="GO:0016020">
    <property type="term" value="C:membrane"/>
    <property type="evidence" value="ECO:0007669"/>
    <property type="project" value="UniProtKB-SubCell"/>
</dbReference>
<feature type="transmembrane region" description="Helical" evidence="5">
    <location>
        <begin position="72"/>
        <end position="88"/>
    </location>
</feature>
<feature type="transmembrane region" description="Helical" evidence="5">
    <location>
        <begin position="409"/>
        <end position="434"/>
    </location>
</feature>
<dbReference type="InterPro" id="IPR004841">
    <property type="entry name" value="AA-permease/SLC12A_dom"/>
</dbReference>
<dbReference type="Gene3D" id="1.20.1740.10">
    <property type="entry name" value="Amino acid/polyamine transporter I"/>
    <property type="match status" value="1"/>
</dbReference>
<evidence type="ECO:0000313" key="8">
    <source>
        <dbReference type="Proteomes" id="UP001056384"/>
    </source>
</evidence>
<reference evidence="7" key="1">
    <citation type="submission" date="2022-06" db="EMBL/GenBank/DDBJ databases">
        <title>Complete genome sequences of two strains of the flax pathogen Septoria linicola.</title>
        <authorList>
            <person name="Lapalu N."/>
            <person name="Simon A."/>
            <person name="Demenou B."/>
            <person name="Paumier D."/>
            <person name="Guillot M.-P."/>
            <person name="Gout L."/>
            <person name="Valade R."/>
        </authorList>
    </citation>
    <scope>NUCLEOTIDE SEQUENCE</scope>
    <source>
        <strain evidence="7">SE15195</strain>
    </source>
</reference>
<feature type="transmembrane region" description="Helical" evidence="5">
    <location>
        <begin position="47"/>
        <end position="66"/>
    </location>
</feature>
<dbReference type="PANTHER" id="PTHR43341:SF6">
    <property type="entry name" value="AMINO ACID TRANSPORTER (EUROFUNG)"/>
    <property type="match status" value="1"/>
</dbReference>
<feature type="transmembrane region" description="Helical" evidence="5">
    <location>
        <begin position="125"/>
        <end position="147"/>
    </location>
</feature>
<accession>A0A9Q9AZE0</accession>
<dbReference type="PIRSF" id="PIRSF006060">
    <property type="entry name" value="AA_transporter"/>
    <property type="match status" value="1"/>
</dbReference>
<comment type="subcellular location">
    <subcellularLocation>
        <location evidence="1">Membrane</location>
        <topology evidence="1">Multi-pass membrane protein</topology>
    </subcellularLocation>
</comment>
<feature type="transmembrane region" description="Helical" evidence="5">
    <location>
        <begin position="374"/>
        <end position="397"/>
    </location>
</feature>
<feature type="transmembrane region" description="Helical" evidence="5">
    <location>
        <begin position="455"/>
        <end position="474"/>
    </location>
</feature>
<feature type="transmembrane region" description="Helical" evidence="5">
    <location>
        <begin position="153"/>
        <end position="175"/>
    </location>
</feature>
<keyword evidence="2 5" id="KW-0812">Transmembrane</keyword>
<dbReference type="AlphaFoldDB" id="A0A9Q9AZE0"/>
<dbReference type="EMBL" id="CP099423">
    <property type="protein sequence ID" value="USW54531.1"/>
    <property type="molecule type" value="Genomic_DNA"/>
</dbReference>
<gene>
    <name evidence="7" type="ORF">Slin15195_G078500</name>
</gene>
<dbReference type="PANTHER" id="PTHR43341">
    <property type="entry name" value="AMINO ACID PERMEASE"/>
    <property type="match status" value="1"/>
</dbReference>
<keyword evidence="3 5" id="KW-1133">Transmembrane helix</keyword>
<feature type="transmembrane region" description="Helical" evidence="5">
    <location>
        <begin position="275"/>
        <end position="297"/>
    </location>
</feature>
<keyword evidence="8" id="KW-1185">Reference proteome</keyword>
<feature type="transmembrane region" description="Helical" evidence="5">
    <location>
        <begin position="486"/>
        <end position="504"/>
    </location>
</feature>
<feature type="transmembrane region" description="Helical" evidence="5">
    <location>
        <begin position="334"/>
        <end position="354"/>
    </location>
</feature>
<evidence type="ECO:0000256" key="1">
    <source>
        <dbReference type="ARBA" id="ARBA00004141"/>
    </source>
</evidence>
<organism evidence="7 8">
    <name type="scientific">Septoria linicola</name>
    <dbReference type="NCBI Taxonomy" id="215465"/>
    <lineage>
        <taxon>Eukaryota</taxon>
        <taxon>Fungi</taxon>
        <taxon>Dikarya</taxon>
        <taxon>Ascomycota</taxon>
        <taxon>Pezizomycotina</taxon>
        <taxon>Dothideomycetes</taxon>
        <taxon>Dothideomycetidae</taxon>
        <taxon>Mycosphaerellales</taxon>
        <taxon>Mycosphaerellaceae</taxon>
        <taxon>Septoria</taxon>
    </lineage>
</organism>
<evidence type="ECO:0000256" key="3">
    <source>
        <dbReference type="ARBA" id="ARBA00022989"/>
    </source>
</evidence>
<proteinExistence type="predicted"/>
<sequence>MSMSDEKKVNNHYGEDNLDQVITTANGEVAQNSDDLQRRLNNRQIQLIAIGGSIGTAIFVSVGSGLARGGPGSLFLAYAIYACFLGLVNNGTAEMTVLYPVSGGFIRLAGHFVDEAFGFMAGWNFFLYEALLIPFEITALTTVLGFWSADIPAYAVPIACIVLYGLINLLAVKAYGEAEFWLSGGKVILIFLLFGFTFVTMVGGNPQGDAYGFRNWNSPGAFAEYRSVGVLGRFEGFLACLWSASFTVVGPEYVSMVAGEAQRPRTYIKSAFKTMYARFAIFFVGGALCVGIVVSYMDPTLVGIVSGEASGGGTASASPYVIAMDNLRITGLPHLVNALLVTSIFSAGNTYTYCATRSLYGMALEGRAPGFLRYCTKSGVPLLCFAVVMIFPCLSFLQVGNGSAVVLGWLINLVTAGGVINYIVMSITYIFFYRATQAQGLDRKTLPYCGWAQPYCSYLGLAWMIMIVTCYGYSSFRPFDVESFFIYYALLILAPILFVFWKLVKRTKIIAPLEADLVWERPTIDAYEASFIDPPTGFWREMVAMVGINRKKYAPRNRRRSSVVALENSHKY</sequence>